<dbReference type="OrthoDB" id="9801717at2"/>
<feature type="domain" description="Tyr recombinase" evidence="10">
    <location>
        <begin position="241"/>
        <end position="454"/>
    </location>
</feature>
<dbReference type="InterPro" id="IPR004107">
    <property type="entry name" value="Integrase_SAM-like_N"/>
</dbReference>
<keyword evidence="13" id="KW-1185">Reference proteome</keyword>
<dbReference type="Pfam" id="PF13495">
    <property type="entry name" value="Phage_int_SAM_4"/>
    <property type="match status" value="1"/>
</dbReference>
<evidence type="ECO:0000256" key="9">
    <source>
        <dbReference type="PROSITE-ProRule" id="PRU01248"/>
    </source>
</evidence>
<evidence type="ECO:0000256" key="8">
    <source>
        <dbReference type="ARBA" id="ARBA00038613"/>
    </source>
</evidence>
<dbReference type="InterPro" id="IPR050090">
    <property type="entry name" value="Tyrosine_recombinase_XerCD"/>
</dbReference>
<organism evidence="12 13">
    <name type="scientific">Candidatus Thiodiazotropha endolucinida</name>
    <dbReference type="NCBI Taxonomy" id="1655433"/>
    <lineage>
        <taxon>Bacteria</taxon>
        <taxon>Pseudomonadati</taxon>
        <taxon>Pseudomonadota</taxon>
        <taxon>Gammaproteobacteria</taxon>
        <taxon>Chromatiales</taxon>
        <taxon>Sedimenticolaceae</taxon>
        <taxon>Candidatus Thiodiazotropha</taxon>
    </lineage>
</organism>
<dbReference type="GO" id="GO:0006310">
    <property type="term" value="P:DNA recombination"/>
    <property type="evidence" value="ECO:0007669"/>
    <property type="project" value="UniProtKB-KW"/>
</dbReference>
<dbReference type="InterPro" id="IPR011946">
    <property type="entry name" value="Integrase_integron-type"/>
</dbReference>
<dbReference type="PROSITE" id="PS51898">
    <property type="entry name" value="TYR_RECOMBINASE"/>
    <property type="match status" value="1"/>
</dbReference>
<accession>A0A7Z0VIP0</accession>
<name>A0A7Z0VIP0_9GAMM</name>
<dbReference type="Proteomes" id="UP000094769">
    <property type="component" value="Unassembled WGS sequence"/>
</dbReference>
<feature type="domain" description="Core-binding (CB)" evidence="11">
    <location>
        <begin position="140"/>
        <end position="223"/>
    </location>
</feature>
<dbReference type="AlphaFoldDB" id="A0A7Z0VIP0"/>
<evidence type="ECO:0000259" key="11">
    <source>
        <dbReference type="PROSITE" id="PS51900"/>
    </source>
</evidence>
<keyword evidence="5 9" id="KW-0238">DNA-binding</keyword>
<reference evidence="12 13" key="1">
    <citation type="submission" date="2016-06" db="EMBL/GenBank/DDBJ databases">
        <title>Genome sequence of endosymbiont of Candidatus Endolucinida thiodiazotropha.</title>
        <authorList>
            <person name="Poehlein A."/>
            <person name="Koenig S."/>
            <person name="Heiden S.E."/>
            <person name="Thuermer A."/>
            <person name="Voget S."/>
            <person name="Daniel R."/>
            <person name="Markert S."/>
            <person name="Gros O."/>
            <person name="Schweder T."/>
        </authorList>
    </citation>
    <scope>NUCLEOTIDE SEQUENCE [LARGE SCALE GENOMIC DNA]</scope>
    <source>
        <strain evidence="12 13">COS</strain>
    </source>
</reference>
<evidence type="ECO:0000256" key="1">
    <source>
        <dbReference type="ARBA" id="ARBA00004496"/>
    </source>
</evidence>
<dbReference type="InterPro" id="IPR013762">
    <property type="entry name" value="Integrase-like_cat_sf"/>
</dbReference>
<dbReference type="Gene3D" id="1.10.150.130">
    <property type="match status" value="2"/>
</dbReference>
<comment type="subcellular location">
    <subcellularLocation>
        <location evidence="1">Cytoplasm</location>
    </subcellularLocation>
</comment>
<comment type="caution">
    <text evidence="12">The sequence shown here is derived from an EMBL/GenBank/DDBJ whole genome shotgun (WGS) entry which is preliminary data.</text>
</comment>
<keyword evidence="6" id="KW-0233">DNA recombination</keyword>
<evidence type="ECO:0000256" key="7">
    <source>
        <dbReference type="ARBA" id="ARBA00037721"/>
    </source>
</evidence>
<dbReference type="CDD" id="cd01193">
    <property type="entry name" value="INT_IntI_C"/>
    <property type="match status" value="1"/>
</dbReference>
<proteinExistence type="inferred from homology"/>
<evidence type="ECO:0000259" key="10">
    <source>
        <dbReference type="PROSITE" id="PS51898"/>
    </source>
</evidence>
<evidence type="ECO:0000256" key="3">
    <source>
        <dbReference type="ARBA" id="ARBA00022490"/>
    </source>
</evidence>
<dbReference type="PANTHER" id="PTHR30349">
    <property type="entry name" value="PHAGE INTEGRASE-RELATED"/>
    <property type="match status" value="1"/>
</dbReference>
<comment type="similarity">
    <text evidence="2">Belongs to the 'phage' integrase family.</text>
</comment>
<dbReference type="PROSITE" id="PS51900">
    <property type="entry name" value="CB"/>
    <property type="match status" value="1"/>
</dbReference>
<gene>
    <name evidence="12" type="primary">xerD_2</name>
    <name evidence="12" type="ORF">CODIS_35160</name>
</gene>
<evidence type="ECO:0000256" key="6">
    <source>
        <dbReference type="ARBA" id="ARBA00023172"/>
    </source>
</evidence>
<dbReference type="SUPFAM" id="SSF56349">
    <property type="entry name" value="DNA breaking-rejoining enzymes"/>
    <property type="match status" value="1"/>
</dbReference>
<dbReference type="Pfam" id="PF00589">
    <property type="entry name" value="Phage_integrase"/>
    <property type="match status" value="1"/>
</dbReference>
<dbReference type="NCBIfam" id="TIGR02249">
    <property type="entry name" value="integrase_gron"/>
    <property type="match status" value="1"/>
</dbReference>
<comment type="function">
    <text evidence="7">Site-specific tyrosine recombinase, which acts by catalyzing the cutting and rejoining of the recombining DNA molecules. The XerC-XerD complex is essential to convert dimers of the bacterial chromosome into monomers to permit their segregation at cell division. It also contributes to the segregational stability of plasmids.</text>
</comment>
<dbReference type="InterPro" id="IPR002104">
    <property type="entry name" value="Integrase_catalytic"/>
</dbReference>
<dbReference type="GO" id="GO:0005737">
    <property type="term" value="C:cytoplasm"/>
    <property type="evidence" value="ECO:0007669"/>
    <property type="project" value="UniProtKB-SubCell"/>
</dbReference>
<sequence>MEKRESSTDPRIEIFWLRYSDVLKLFRIPERSIPWYRRHIEFFIADHPNTRLKEHSIATVDAWLSSLGRNPHVNEWQFRQKVDSLRLLFCHCLKLPWADQIEWDHWLSGAKALGKDHPTVARSYEMIEKAVKDPRNRLGKKFPDIYRKYLISMRIADYSPNTEKSYLAWINRFLVFHSEKHPCDCGEIELASFLEHLAINRKVSGATQGLALNALVFFFSRILEQPVGQIGPYQRPKKPKRLPTILSPDEIQRLLGALEPTNRLMIRLMYGTGMRVMECVSVRLKDLDFEYHQITVRAGKGKKDRCVPLPKALASDLRKQVAVVKQIHDTDVAAGYGSVFIPEALARKYPNASYELGWQYLFPASRISQDPRSGIVRRHHIHQTVIQKSIKRAATKSGILKRITSHTLRHSFATHLLESGTDIRTVQELLGHADVSTTMIYTHVAGLGSQGVKSPLDRIG</sequence>
<evidence type="ECO:0000256" key="2">
    <source>
        <dbReference type="ARBA" id="ARBA00008857"/>
    </source>
</evidence>
<dbReference type="FunFam" id="1.10.443.10:FF:000007">
    <property type="entry name" value="Tyrosine recombinase XerC"/>
    <property type="match status" value="1"/>
</dbReference>
<dbReference type="GO" id="GO:0003677">
    <property type="term" value="F:DNA binding"/>
    <property type="evidence" value="ECO:0007669"/>
    <property type="project" value="UniProtKB-UniRule"/>
</dbReference>
<dbReference type="InterPro" id="IPR010998">
    <property type="entry name" value="Integrase_recombinase_N"/>
</dbReference>
<keyword evidence="3" id="KW-0963">Cytoplasm</keyword>
<dbReference type="Gene3D" id="1.10.443.10">
    <property type="entry name" value="Intergrase catalytic core"/>
    <property type="match status" value="1"/>
</dbReference>
<comment type="subunit">
    <text evidence="8">Forms a cyclic heterotetrameric complex composed of two molecules of XerC and two molecules of XerD.</text>
</comment>
<dbReference type="InterPro" id="IPR011010">
    <property type="entry name" value="DNA_brk_join_enz"/>
</dbReference>
<evidence type="ECO:0000256" key="4">
    <source>
        <dbReference type="ARBA" id="ARBA00022908"/>
    </source>
</evidence>
<evidence type="ECO:0000256" key="5">
    <source>
        <dbReference type="ARBA" id="ARBA00023125"/>
    </source>
</evidence>
<dbReference type="InterPro" id="IPR044068">
    <property type="entry name" value="CB"/>
</dbReference>
<evidence type="ECO:0000313" key="13">
    <source>
        <dbReference type="Proteomes" id="UP000094769"/>
    </source>
</evidence>
<protein>
    <submittedName>
        <fullName evidence="12">Tyrosine recombinase XerD</fullName>
    </submittedName>
</protein>
<dbReference type="PANTHER" id="PTHR30349:SF64">
    <property type="entry name" value="PROPHAGE INTEGRASE INTD-RELATED"/>
    <property type="match status" value="1"/>
</dbReference>
<dbReference type="GO" id="GO:0015074">
    <property type="term" value="P:DNA integration"/>
    <property type="evidence" value="ECO:0007669"/>
    <property type="project" value="UniProtKB-KW"/>
</dbReference>
<dbReference type="EMBL" id="MARB01000025">
    <property type="protein sequence ID" value="ODJ86195.1"/>
    <property type="molecule type" value="Genomic_DNA"/>
</dbReference>
<evidence type="ECO:0000313" key="12">
    <source>
        <dbReference type="EMBL" id="ODJ86195.1"/>
    </source>
</evidence>
<keyword evidence="4" id="KW-0229">DNA integration</keyword>